<reference evidence="6" key="1">
    <citation type="submission" date="2020-07" db="EMBL/GenBank/DDBJ databases">
        <authorList>
            <person name="Pothier F. J."/>
        </authorList>
    </citation>
    <scope>NUCLEOTIDE SEQUENCE</scope>
    <source>
        <strain evidence="6">CFBP 2533</strain>
    </source>
</reference>
<dbReference type="InterPro" id="IPR015421">
    <property type="entry name" value="PyrdxlP-dep_Trfase_major"/>
</dbReference>
<keyword evidence="2 6" id="KW-0032">Aminotransferase</keyword>
<dbReference type="InterPro" id="IPR015422">
    <property type="entry name" value="PyrdxlP-dep_Trfase_small"/>
</dbReference>
<dbReference type="PANTHER" id="PTHR11986">
    <property type="entry name" value="AMINOTRANSFERASE CLASS III"/>
    <property type="match status" value="1"/>
</dbReference>
<comment type="similarity">
    <text evidence="5">Belongs to the class-III pyridoxal-phosphate-dependent aminotransferase family.</text>
</comment>
<evidence type="ECO:0000256" key="3">
    <source>
        <dbReference type="ARBA" id="ARBA00022679"/>
    </source>
</evidence>
<proteinExistence type="inferred from homology"/>
<dbReference type="Gene3D" id="3.90.1150.10">
    <property type="entry name" value="Aspartate Aminotransferase, domain 1"/>
    <property type="match status" value="1"/>
</dbReference>
<name>A0A6V7C9E2_9XANT</name>
<dbReference type="InterPro" id="IPR015424">
    <property type="entry name" value="PyrdxlP-dep_Trfase"/>
</dbReference>
<dbReference type="InterPro" id="IPR050103">
    <property type="entry name" value="Class-III_PLP-dep_AT"/>
</dbReference>
<dbReference type="EMBL" id="LR828261">
    <property type="protein sequence ID" value="CAD0312428.1"/>
    <property type="molecule type" value="Genomic_DNA"/>
</dbReference>
<dbReference type="EMBL" id="LR828261">
    <property type="protein sequence ID" value="CAD0312437.1"/>
    <property type="molecule type" value="Genomic_DNA"/>
</dbReference>
<dbReference type="InterPro" id="IPR049704">
    <property type="entry name" value="Aminotrans_3_PPA_site"/>
</dbReference>
<dbReference type="CDD" id="cd00610">
    <property type="entry name" value="OAT_like"/>
    <property type="match status" value="1"/>
</dbReference>
<dbReference type="Pfam" id="PF00202">
    <property type="entry name" value="Aminotran_3"/>
    <property type="match status" value="1"/>
</dbReference>
<dbReference type="GO" id="GO:0030170">
    <property type="term" value="F:pyridoxal phosphate binding"/>
    <property type="evidence" value="ECO:0007669"/>
    <property type="project" value="InterPro"/>
</dbReference>
<dbReference type="AlphaFoldDB" id="A0A6V7C9E2"/>
<evidence type="ECO:0000256" key="1">
    <source>
        <dbReference type="ARBA" id="ARBA00001933"/>
    </source>
</evidence>
<evidence type="ECO:0000256" key="2">
    <source>
        <dbReference type="ARBA" id="ARBA00022576"/>
    </source>
</evidence>
<dbReference type="InterPro" id="IPR005814">
    <property type="entry name" value="Aminotrans_3"/>
</dbReference>
<evidence type="ECO:0000256" key="4">
    <source>
        <dbReference type="ARBA" id="ARBA00022898"/>
    </source>
</evidence>
<dbReference type="SUPFAM" id="SSF53383">
    <property type="entry name" value="PLP-dependent transferases"/>
    <property type="match status" value="1"/>
</dbReference>
<dbReference type="PANTHER" id="PTHR11986:SF79">
    <property type="entry name" value="ACETYLORNITHINE AMINOTRANSFERASE, MITOCHONDRIAL"/>
    <property type="match status" value="1"/>
</dbReference>
<dbReference type="GO" id="GO:0008483">
    <property type="term" value="F:transaminase activity"/>
    <property type="evidence" value="ECO:0007669"/>
    <property type="project" value="UniProtKB-KW"/>
</dbReference>
<sequence>MNATSRPRGYWPPYTPMTLEDCRPRIVRGAGVYLYDDAGKPYLDGISGSYNHCLGHSHPALIDAVKRQMDSLVHACNIGTSTLLPEALAERLGDVLAPAGLVHTFLVGSGSEGVEAAMKMAWQYQRGLGQPQRIKVVAIDGAYHGCTLGAMLATRRSFINEGSLALVEECSMTMPLPQSIDDVAEWEALLAEHGSTVAAIIIEPVMAMAGTRQFPAGFLRVLSSLARAYDIPLIFDEVYCGIGRTGVLCESVSQGASPDIVIFSKCLGGGFPITAVMTTAKIADVFATQPLPFFRHGHTQSGNLLGCRAALFILEHLDAEDCYERVKAKGTRLLQAIRDRLPATDDVVSVQGKGLMLSITLSSPAACSQAQYDARRHGLFIGAADRHLKLAPPFMIDDAEIDELAQRLSHAIDKASHH</sequence>
<evidence type="ECO:0000313" key="6">
    <source>
        <dbReference type="EMBL" id="CAD0312437.1"/>
    </source>
</evidence>
<dbReference type="PIRSF" id="PIRSF000521">
    <property type="entry name" value="Transaminase_4ab_Lys_Orn"/>
    <property type="match status" value="1"/>
</dbReference>
<dbReference type="PROSITE" id="PS00600">
    <property type="entry name" value="AA_TRANSFER_CLASS_3"/>
    <property type="match status" value="1"/>
</dbReference>
<dbReference type="GO" id="GO:0042802">
    <property type="term" value="F:identical protein binding"/>
    <property type="evidence" value="ECO:0007669"/>
    <property type="project" value="TreeGrafter"/>
</dbReference>
<protein>
    <submittedName>
        <fullName evidence="6">Acetylornithine aminotransferase</fullName>
    </submittedName>
</protein>
<keyword evidence="3 6" id="KW-0808">Transferase</keyword>
<dbReference type="Gene3D" id="3.40.640.10">
    <property type="entry name" value="Type I PLP-dependent aspartate aminotransferase-like (Major domain)"/>
    <property type="match status" value="1"/>
</dbReference>
<gene>
    <name evidence="6" type="primary">argD_1</name>
    <name evidence="6" type="ORF">CFBP2533_11070</name>
</gene>
<comment type="cofactor">
    <cofactor evidence="1">
        <name>pyridoxal 5'-phosphate</name>
        <dbReference type="ChEBI" id="CHEBI:597326"/>
    </cofactor>
</comment>
<evidence type="ECO:0000256" key="5">
    <source>
        <dbReference type="RuleBase" id="RU003560"/>
    </source>
</evidence>
<accession>A0A6V7C9E2</accession>
<organism evidence="6">
    <name type="scientific">Xanthomonas hortorum pv. pelargonii</name>
    <dbReference type="NCBI Taxonomy" id="453602"/>
    <lineage>
        <taxon>Bacteria</taxon>
        <taxon>Pseudomonadati</taxon>
        <taxon>Pseudomonadota</taxon>
        <taxon>Gammaproteobacteria</taxon>
        <taxon>Lysobacterales</taxon>
        <taxon>Lysobacteraceae</taxon>
        <taxon>Xanthomonas</taxon>
    </lineage>
</organism>
<keyword evidence="4 5" id="KW-0663">Pyridoxal phosphate</keyword>